<sequence length="277" mass="30705">MQEEEYSKLLDTQNSLDSDESDSLDIRTQYILPPLLRWVAAAVVIIGIIDTCALVYVTHMFNTVFRPKDFASRLQYGNPYIGLQDLYSSGKVNSSAIDPIVLRPRSSAQVFVDEPDRVSPRGLRDTWKAGWGTVSPNERHLHVTPITHTIVQYRTIDFGMEDCHLVLTLPEPGVSLEAGASSNVTLSSRITVFRLAAEHPVDVKTLSYRTRPKVSRGVAVRVQPGIGGDTLLHRFPCPSASLHVFEIACADGSDCLLDVWSSQNTTYGINILQHQTV</sequence>
<evidence type="ECO:0000313" key="3">
    <source>
        <dbReference type="EMBL" id="TBU27415.1"/>
    </source>
</evidence>
<gene>
    <name evidence="3" type="ORF">BD311DRAFT_724083</name>
</gene>
<dbReference type="OrthoDB" id="61113at2759"/>
<evidence type="ECO:0008006" key="4">
    <source>
        <dbReference type="Google" id="ProtNLM"/>
    </source>
</evidence>
<dbReference type="EMBL" id="ML143432">
    <property type="protein sequence ID" value="TBU27415.1"/>
    <property type="molecule type" value="Genomic_DNA"/>
</dbReference>
<reference evidence="3" key="1">
    <citation type="submission" date="2019-01" db="EMBL/GenBank/DDBJ databases">
        <title>Draft genome sequences of three monokaryotic isolates of the white-rot basidiomycete fungus Dichomitus squalens.</title>
        <authorList>
            <consortium name="DOE Joint Genome Institute"/>
            <person name="Lopez S.C."/>
            <person name="Andreopoulos B."/>
            <person name="Pangilinan J."/>
            <person name="Lipzen A."/>
            <person name="Riley R."/>
            <person name="Ahrendt S."/>
            <person name="Ng V."/>
            <person name="Barry K."/>
            <person name="Daum C."/>
            <person name="Grigoriev I.V."/>
            <person name="Hilden K.S."/>
            <person name="Makela M.R."/>
            <person name="de Vries R.P."/>
        </authorList>
    </citation>
    <scope>NUCLEOTIDE SEQUENCE [LARGE SCALE GENOMIC DNA]</scope>
    <source>
        <strain evidence="3">OM18370.1</strain>
    </source>
</reference>
<organism evidence="3">
    <name type="scientific">Dichomitus squalens</name>
    <dbReference type="NCBI Taxonomy" id="114155"/>
    <lineage>
        <taxon>Eukaryota</taxon>
        <taxon>Fungi</taxon>
        <taxon>Dikarya</taxon>
        <taxon>Basidiomycota</taxon>
        <taxon>Agaricomycotina</taxon>
        <taxon>Agaricomycetes</taxon>
        <taxon>Polyporales</taxon>
        <taxon>Polyporaceae</taxon>
        <taxon>Dichomitus</taxon>
    </lineage>
</organism>
<name>A0A4Q9MJ45_9APHY</name>
<dbReference type="AlphaFoldDB" id="A0A4Q9MJ45"/>
<keyword evidence="2" id="KW-1133">Transmembrane helix</keyword>
<keyword evidence="2" id="KW-0812">Transmembrane</keyword>
<feature type="transmembrane region" description="Helical" evidence="2">
    <location>
        <begin position="35"/>
        <end position="58"/>
    </location>
</feature>
<evidence type="ECO:0000256" key="1">
    <source>
        <dbReference type="SAM" id="MobiDB-lite"/>
    </source>
</evidence>
<dbReference type="Proteomes" id="UP000292957">
    <property type="component" value="Unassembled WGS sequence"/>
</dbReference>
<feature type="region of interest" description="Disordered" evidence="1">
    <location>
        <begin position="1"/>
        <end position="20"/>
    </location>
</feature>
<proteinExistence type="predicted"/>
<accession>A0A4Q9MJ45</accession>
<evidence type="ECO:0000256" key="2">
    <source>
        <dbReference type="SAM" id="Phobius"/>
    </source>
</evidence>
<protein>
    <recommendedName>
        <fullName evidence="4">Ubiquitin 3 binding protein But2 C-terminal domain-containing protein</fullName>
    </recommendedName>
</protein>
<keyword evidence="2" id="KW-0472">Membrane</keyword>